<sequence>MNKHLVENFLAFRNSQGRLRDAKKDQEDSLGDEVLATDQGERGRMFSRRFGLASSPFCLLICPSVFVSVCPLRMMNKHLVENFLAFRNSQGRLRDAKKDQEDSLGDEVLATDQGERGRMVLSDSMEINFVSLKVIWKQYSRGGFVTDWLCFPFRTINLGFFRKIFGRSTAASCIPDLLCFLFFSGTNLGFLRKIFGGSRARNRELVSLHFLWRKVVARFSIFSRAVAFAYCFDQAFCGYELE</sequence>
<evidence type="ECO:0000313" key="1">
    <source>
        <dbReference type="EMBL" id="KAF2566929.1"/>
    </source>
</evidence>
<comment type="caution">
    <text evidence="1">The sequence shown here is derived from an EMBL/GenBank/DDBJ whole genome shotgun (WGS) entry which is preliminary data.</text>
</comment>
<accession>A0A8S9IAY9</accession>
<name>A0A8S9IAY9_BRACR</name>
<dbReference type="Proteomes" id="UP000712281">
    <property type="component" value="Unassembled WGS sequence"/>
</dbReference>
<proteinExistence type="predicted"/>
<protein>
    <submittedName>
        <fullName evidence="1">Uncharacterized protein</fullName>
    </submittedName>
</protein>
<organism evidence="1 2">
    <name type="scientific">Brassica cretica</name>
    <name type="common">Mustard</name>
    <dbReference type="NCBI Taxonomy" id="69181"/>
    <lineage>
        <taxon>Eukaryota</taxon>
        <taxon>Viridiplantae</taxon>
        <taxon>Streptophyta</taxon>
        <taxon>Embryophyta</taxon>
        <taxon>Tracheophyta</taxon>
        <taxon>Spermatophyta</taxon>
        <taxon>Magnoliopsida</taxon>
        <taxon>eudicotyledons</taxon>
        <taxon>Gunneridae</taxon>
        <taxon>Pentapetalae</taxon>
        <taxon>rosids</taxon>
        <taxon>malvids</taxon>
        <taxon>Brassicales</taxon>
        <taxon>Brassicaceae</taxon>
        <taxon>Brassiceae</taxon>
        <taxon>Brassica</taxon>
    </lineage>
</organism>
<dbReference type="EMBL" id="QGKW02001911">
    <property type="protein sequence ID" value="KAF2566929.1"/>
    <property type="molecule type" value="Genomic_DNA"/>
</dbReference>
<reference evidence="1" key="1">
    <citation type="submission" date="2019-12" db="EMBL/GenBank/DDBJ databases">
        <title>Genome sequencing and annotation of Brassica cretica.</title>
        <authorList>
            <person name="Studholme D.J."/>
            <person name="Sarris P.F."/>
        </authorList>
    </citation>
    <scope>NUCLEOTIDE SEQUENCE</scope>
    <source>
        <strain evidence="1">PFS-001/15</strain>
        <tissue evidence="1">Leaf</tissue>
    </source>
</reference>
<evidence type="ECO:0000313" key="2">
    <source>
        <dbReference type="Proteomes" id="UP000712281"/>
    </source>
</evidence>
<gene>
    <name evidence="1" type="ORF">F2Q68_00025462</name>
</gene>
<dbReference type="AlphaFoldDB" id="A0A8S9IAY9"/>